<keyword evidence="4" id="KW-1185">Reference proteome</keyword>
<dbReference type="Proteomes" id="UP000324585">
    <property type="component" value="Unassembled WGS sequence"/>
</dbReference>
<dbReference type="InterPro" id="IPR003611">
    <property type="entry name" value="NUMOD3"/>
</dbReference>
<feature type="compositionally biased region" description="Basic and acidic residues" evidence="1">
    <location>
        <begin position="174"/>
        <end position="209"/>
    </location>
</feature>
<feature type="region of interest" description="Disordered" evidence="1">
    <location>
        <begin position="167"/>
        <end position="257"/>
    </location>
</feature>
<dbReference type="SUPFAM" id="SSF64496">
    <property type="entry name" value="DNA-binding domain of intron-encoded endonucleases"/>
    <property type="match status" value="1"/>
</dbReference>
<feature type="domain" description="Nuclease associated modular" evidence="2">
    <location>
        <begin position="217"/>
        <end position="233"/>
    </location>
</feature>
<feature type="domain" description="Nuclease associated modular" evidence="2">
    <location>
        <begin position="176"/>
        <end position="192"/>
    </location>
</feature>
<protein>
    <recommendedName>
        <fullName evidence="2">Nuclease associated modular domain-containing protein</fullName>
    </recommendedName>
</protein>
<sequence length="436" mass="48112">MDGMELERRPAGERPQLRKKRVPGGSRWNVGCHAMAFGVGYAGLLHLQRERCQTQACAHAGSGVRGGCRSRAAWTADARAYLPACGRARQYQLRPHVLRQERPCERTKSILSVSFAASRSNASSAWRDEDAYEKVAASVKRRILRENANKPNIKEVFGRRTEMEAAAETYSAERTPRRSVSEETRRKISEKMKGRTLTEEHRRKIAEKFRGKKNHRYGKTVSHETRRKISESKKGVKLGSRRTEATDSSTGNDMLGQDFLSNDAEAAKLLTPTASSSTDRKSGNTGTSSSSRAGSKSRGRTSASSGSDSRMSSSSSSASSSRAPQPSGRELINRMDIEAEHDRFMEQVRQRIEVPVAVVKAEQKVAKARETMRTRREQQKLRSCDKCKGEGLCPCDSCVQRSGLANLNCDVCLGLGRVFCVDCDGAGKIMVPTSSS</sequence>
<dbReference type="SMART" id="SM00496">
    <property type="entry name" value="IENR2"/>
    <property type="match status" value="3"/>
</dbReference>
<dbReference type="OrthoDB" id="5019at2759"/>
<feature type="compositionally biased region" description="Basic and acidic residues" evidence="1">
    <location>
        <begin position="1"/>
        <end position="16"/>
    </location>
</feature>
<evidence type="ECO:0000313" key="3">
    <source>
        <dbReference type="EMBL" id="KAA8496928.1"/>
    </source>
</evidence>
<dbReference type="AlphaFoldDB" id="A0A5J4Z0S6"/>
<accession>A0A5J4Z0S6</accession>
<dbReference type="Pfam" id="PF07460">
    <property type="entry name" value="NUMOD3"/>
    <property type="match status" value="1"/>
</dbReference>
<dbReference type="OMA" id="CHAMAFG"/>
<dbReference type="GO" id="GO:0003677">
    <property type="term" value="F:DNA binding"/>
    <property type="evidence" value="ECO:0007669"/>
    <property type="project" value="InterPro"/>
</dbReference>
<proteinExistence type="predicted"/>
<evidence type="ECO:0000259" key="2">
    <source>
        <dbReference type="SMART" id="SM00496"/>
    </source>
</evidence>
<reference evidence="4" key="1">
    <citation type="journal article" date="2019" name="Nat. Commun.">
        <title>Expansion of phycobilisome linker gene families in mesophilic red algae.</title>
        <authorList>
            <person name="Lee J."/>
            <person name="Kim D."/>
            <person name="Bhattacharya D."/>
            <person name="Yoon H.S."/>
        </authorList>
    </citation>
    <scope>NUCLEOTIDE SEQUENCE [LARGE SCALE GENOMIC DNA]</scope>
    <source>
        <strain evidence="4">CCMP 1328</strain>
    </source>
</reference>
<name>A0A5J4Z0S6_PORPP</name>
<feature type="region of interest" description="Disordered" evidence="1">
    <location>
        <begin position="1"/>
        <end position="23"/>
    </location>
</feature>
<feature type="compositionally biased region" description="Basic and acidic residues" evidence="1">
    <location>
        <begin position="221"/>
        <end position="234"/>
    </location>
</feature>
<evidence type="ECO:0000256" key="1">
    <source>
        <dbReference type="SAM" id="MobiDB-lite"/>
    </source>
</evidence>
<dbReference type="EMBL" id="VRMN01000002">
    <property type="protein sequence ID" value="KAA8496928.1"/>
    <property type="molecule type" value="Genomic_DNA"/>
</dbReference>
<comment type="caution">
    <text evidence="3">The sequence shown here is derived from an EMBL/GenBank/DDBJ whole genome shotgun (WGS) entry which is preliminary data.</text>
</comment>
<feature type="domain" description="Nuclease associated modular" evidence="2">
    <location>
        <begin position="193"/>
        <end position="209"/>
    </location>
</feature>
<gene>
    <name evidence="3" type="ORF">FVE85_0657</name>
</gene>
<organism evidence="3 4">
    <name type="scientific">Porphyridium purpureum</name>
    <name type="common">Red alga</name>
    <name type="synonym">Porphyridium cruentum</name>
    <dbReference type="NCBI Taxonomy" id="35688"/>
    <lineage>
        <taxon>Eukaryota</taxon>
        <taxon>Rhodophyta</taxon>
        <taxon>Bangiophyceae</taxon>
        <taxon>Porphyridiales</taxon>
        <taxon>Porphyridiaceae</taxon>
        <taxon>Porphyridium</taxon>
    </lineage>
</organism>
<feature type="compositionally biased region" description="Low complexity" evidence="1">
    <location>
        <begin position="283"/>
        <end position="322"/>
    </location>
</feature>
<feature type="region of interest" description="Disordered" evidence="1">
    <location>
        <begin position="271"/>
        <end position="330"/>
    </location>
</feature>
<evidence type="ECO:0000313" key="4">
    <source>
        <dbReference type="Proteomes" id="UP000324585"/>
    </source>
</evidence>